<evidence type="ECO:0000313" key="6">
    <source>
        <dbReference type="EMBL" id="QIK40780.1"/>
    </source>
</evidence>
<evidence type="ECO:0000256" key="1">
    <source>
        <dbReference type="ARBA" id="ARBA00004127"/>
    </source>
</evidence>
<protein>
    <submittedName>
        <fullName evidence="6">Isoprenylcysteine carboxylmethyltransferase family protein</fullName>
    </submittedName>
</protein>
<dbReference type="RefSeq" id="WP_166190616.1">
    <property type="nucleotide sequence ID" value="NZ_CP049811.1"/>
</dbReference>
<comment type="subcellular location">
    <subcellularLocation>
        <location evidence="1">Endomembrane system</location>
        <topology evidence="1">Multi-pass membrane protein</topology>
    </subcellularLocation>
</comment>
<dbReference type="InterPro" id="IPR007318">
    <property type="entry name" value="Phopholipid_MeTrfase"/>
</dbReference>
<dbReference type="AlphaFoldDB" id="A0A6G7VLJ7"/>
<evidence type="ECO:0000313" key="7">
    <source>
        <dbReference type="Proteomes" id="UP000500791"/>
    </source>
</evidence>
<dbReference type="GO" id="GO:0032259">
    <property type="term" value="P:methylation"/>
    <property type="evidence" value="ECO:0007669"/>
    <property type="project" value="UniProtKB-KW"/>
</dbReference>
<dbReference type="GO" id="GO:0012505">
    <property type="term" value="C:endomembrane system"/>
    <property type="evidence" value="ECO:0007669"/>
    <property type="project" value="UniProtKB-SubCell"/>
</dbReference>
<evidence type="ECO:0000256" key="2">
    <source>
        <dbReference type="ARBA" id="ARBA00022692"/>
    </source>
</evidence>
<reference evidence="6 7" key="1">
    <citation type="submission" date="2020-03" db="EMBL/GenBank/DDBJ databases">
        <title>Complete genome sequence of Monaibacterium sp. ALG8 with diverse plasmids.</title>
        <authorList>
            <person name="Sun C."/>
        </authorList>
    </citation>
    <scope>NUCLEOTIDE SEQUENCE [LARGE SCALE GENOMIC DNA]</scope>
    <source>
        <strain evidence="6 7">ALG8</strain>
    </source>
</reference>
<dbReference type="KEGG" id="mon:G8E03_08380"/>
<sequence>MPRHDAPDVAFYPPVLFAGAPIAAMILDWIIPLDILGKGPIQIAAGFVILIVAMTLGLWGIVAFKRAGTNVSPHASALIVVTNGPYRFTRNPMYLGIALFQLGLGLAASLDWSVIIAPLVLAALHYGVVLREEAYLTAKFGAPYTEYLDKTRRWL</sequence>
<feature type="transmembrane region" description="Helical" evidence="5">
    <location>
        <begin position="12"/>
        <end position="31"/>
    </location>
</feature>
<keyword evidence="7" id="KW-1185">Reference proteome</keyword>
<keyword evidence="2 5" id="KW-0812">Transmembrane</keyword>
<feature type="transmembrane region" description="Helical" evidence="5">
    <location>
        <begin position="93"/>
        <end position="121"/>
    </location>
</feature>
<keyword evidence="6" id="KW-0489">Methyltransferase</keyword>
<gene>
    <name evidence="6" type="ORF">G8E03_08380</name>
</gene>
<dbReference type="Proteomes" id="UP000500791">
    <property type="component" value="Chromosome"/>
</dbReference>
<evidence type="ECO:0000256" key="5">
    <source>
        <dbReference type="SAM" id="Phobius"/>
    </source>
</evidence>
<name>A0A6G7VLJ7_9RHOB</name>
<dbReference type="Gene3D" id="1.20.120.1630">
    <property type="match status" value="1"/>
</dbReference>
<organism evidence="6 7">
    <name type="scientific">Pontivivens nitratireducens</name>
    <dbReference type="NCBI Taxonomy" id="2758038"/>
    <lineage>
        <taxon>Bacteria</taxon>
        <taxon>Pseudomonadati</taxon>
        <taxon>Pseudomonadota</taxon>
        <taxon>Alphaproteobacteria</taxon>
        <taxon>Rhodobacterales</taxon>
        <taxon>Paracoccaceae</taxon>
        <taxon>Pontivivens</taxon>
    </lineage>
</organism>
<keyword evidence="3 5" id="KW-1133">Transmembrane helix</keyword>
<evidence type="ECO:0000256" key="4">
    <source>
        <dbReference type="ARBA" id="ARBA00023136"/>
    </source>
</evidence>
<keyword evidence="4 5" id="KW-0472">Membrane</keyword>
<dbReference type="Pfam" id="PF04191">
    <property type="entry name" value="PEMT"/>
    <property type="match status" value="1"/>
</dbReference>
<proteinExistence type="predicted"/>
<feature type="transmembrane region" description="Helical" evidence="5">
    <location>
        <begin position="43"/>
        <end position="64"/>
    </location>
</feature>
<dbReference type="GO" id="GO:0008168">
    <property type="term" value="F:methyltransferase activity"/>
    <property type="evidence" value="ECO:0007669"/>
    <property type="project" value="UniProtKB-KW"/>
</dbReference>
<dbReference type="EMBL" id="CP049811">
    <property type="protein sequence ID" value="QIK40780.1"/>
    <property type="molecule type" value="Genomic_DNA"/>
</dbReference>
<dbReference type="InterPro" id="IPR052527">
    <property type="entry name" value="Metal_cation-efflux_comp"/>
</dbReference>
<accession>A0A6G7VLJ7</accession>
<dbReference type="PANTHER" id="PTHR43847">
    <property type="entry name" value="BLL3993 PROTEIN"/>
    <property type="match status" value="1"/>
</dbReference>
<keyword evidence="6" id="KW-0808">Transferase</keyword>
<dbReference type="PANTHER" id="PTHR43847:SF1">
    <property type="entry name" value="BLL3993 PROTEIN"/>
    <property type="match status" value="1"/>
</dbReference>
<evidence type="ECO:0000256" key="3">
    <source>
        <dbReference type="ARBA" id="ARBA00022989"/>
    </source>
</evidence>